<gene>
    <name evidence="1" type="primary">murL</name>
    <name evidence="4" type="ORF">ACFONP_07475</name>
</gene>
<proteinExistence type="inferred from homology"/>
<keyword evidence="1" id="KW-0131">Cell cycle</keyword>
<comment type="function">
    <text evidence="1">Cell wall formation. Catalyzes epimerization of the terminal L-glutamate in UDP-N-acetyl-alpha-D-muramoyl-L-alanyl-L-glutamate.</text>
</comment>
<accession>A0ABV7MB25</accession>
<evidence type="ECO:0000313" key="5">
    <source>
        <dbReference type="Proteomes" id="UP001595607"/>
    </source>
</evidence>
<dbReference type="Pfam" id="PF26298">
    <property type="entry name" value="MurL_epimerase_C"/>
    <property type="match status" value="1"/>
</dbReference>
<keyword evidence="1" id="KW-0961">Cell wall biogenesis/degradation</keyword>
<name>A0ABV7MB25_9PROT</name>
<dbReference type="InterPro" id="IPR043689">
    <property type="entry name" value="MurL"/>
</dbReference>
<reference evidence="5" key="1">
    <citation type="journal article" date="2019" name="Int. J. Syst. Evol. Microbiol.">
        <title>The Global Catalogue of Microorganisms (GCM) 10K type strain sequencing project: providing services to taxonomists for standard genome sequencing and annotation.</title>
        <authorList>
            <consortium name="The Broad Institute Genomics Platform"/>
            <consortium name="The Broad Institute Genome Sequencing Center for Infectious Disease"/>
            <person name="Wu L."/>
            <person name="Ma J."/>
        </authorList>
    </citation>
    <scope>NUCLEOTIDE SEQUENCE [LARGE SCALE GENOMIC DNA]</scope>
    <source>
        <strain evidence="5">KCTC 22245</strain>
    </source>
</reference>
<sequence>MTKAQDSKTRGELFRFGPRTYARGEASFGFSCSRFGDFEERVQFGADGAVSDELLALLHVALGVSTYKAAAAKTVELPSLSPAGRAMAEALYTEGLAEFFVRSGLDYPAGTEFRGPIQDAAAAADVTASGTPLVAFGGGKDSYVAGRIVEEALGMPPQFASVVMAQPVADVLAKTAPAPPLLIWRSLDPKLMTLECAFSGHVPITAINILVLTIAGLLRGSGPILFANERSADEPTLNAGGIIANHQYSKSSQFEALVRAAVAEAAPAAPPTYSVLRPFSELWIASRFAEIEEAFPRFTSCNRNFRIAGDADKRWCGECAKCAFTSLVLSPFIGEEEAMTIFSRIMLDQDALLPVYEELCGLSQQKPWDCVGTIDECQAALFLLSRHPRWSETKAVRALMPRLLEGKSEAALEAQVAASMKPHPRGALPEMLFNAALRLPA</sequence>
<keyword evidence="5" id="KW-1185">Reference proteome</keyword>
<comment type="similarity">
    <text evidence="1">Belongs to the MurL family.</text>
</comment>
<dbReference type="Proteomes" id="UP001595607">
    <property type="component" value="Unassembled WGS sequence"/>
</dbReference>
<dbReference type="EMBL" id="JBHRVA010000002">
    <property type="protein sequence ID" value="MFC3302570.1"/>
    <property type="molecule type" value="Genomic_DNA"/>
</dbReference>
<dbReference type="InterPro" id="IPR058741">
    <property type="entry name" value="MurL_C"/>
</dbReference>
<comment type="pathway">
    <text evidence="1">Cell wall biogenesis; peptidoglycan biosynthesis.</text>
</comment>
<evidence type="ECO:0000256" key="1">
    <source>
        <dbReference type="HAMAP-Rule" id="MF_02209"/>
    </source>
</evidence>
<feature type="domain" description="MurL N-terminal" evidence="3">
    <location>
        <begin position="13"/>
        <end position="274"/>
    </location>
</feature>
<dbReference type="HAMAP" id="MF_02209">
    <property type="entry name" value="MurL"/>
    <property type="match status" value="1"/>
</dbReference>
<dbReference type="EC" id="5.1.1.23" evidence="1"/>
<comment type="caution">
    <text evidence="4">The sequence shown here is derived from an EMBL/GenBank/DDBJ whole genome shotgun (WGS) entry which is preliminary data.</text>
</comment>
<dbReference type="RefSeq" id="WP_189570932.1">
    <property type="nucleotide sequence ID" value="NZ_BMXU01000001.1"/>
</dbReference>
<comment type="catalytic activity">
    <reaction evidence="1">
        <text>UDP-N-acetyl-alpha-D-muramoyl-L-alanyl-L-glutamate + ATP + H2O = UDP-N-acetyl-alpha-D-muramoyl-L-alanyl-D-glutamate + AMP + diphosphate + H(+)</text>
        <dbReference type="Rhea" id="RHEA:58812"/>
        <dbReference type="ChEBI" id="CHEBI:15377"/>
        <dbReference type="ChEBI" id="CHEBI:15378"/>
        <dbReference type="ChEBI" id="CHEBI:30616"/>
        <dbReference type="ChEBI" id="CHEBI:33019"/>
        <dbReference type="ChEBI" id="CHEBI:83900"/>
        <dbReference type="ChEBI" id="CHEBI:142725"/>
        <dbReference type="ChEBI" id="CHEBI:456215"/>
        <dbReference type="EC" id="5.1.1.23"/>
    </reaction>
</comment>
<keyword evidence="1" id="KW-0413">Isomerase</keyword>
<protein>
    <recommendedName>
        <fullName evidence="1">UDP-N-acetyl-alpha-D-muramoyl-L-alanyl-L-glutamate epimerase</fullName>
        <ecNumber evidence="1">5.1.1.23</ecNumber>
    </recommendedName>
    <alternativeName>
        <fullName evidence="1">UDP-MurNAc-L-Ala-L-Glu epimerase</fullName>
    </alternativeName>
</protein>
<organism evidence="4 5">
    <name type="scientific">Parvularcula lutaonensis</name>
    <dbReference type="NCBI Taxonomy" id="491923"/>
    <lineage>
        <taxon>Bacteria</taxon>
        <taxon>Pseudomonadati</taxon>
        <taxon>Pseudomonadota</taxon>
        <taxon>Alphaproteobacteria</taxon>
        <taxon>Parvularculales</taxon>
        <taxon>Parvularculaceae</taxon>
        <taxon>Parvularcula</taxon>
    </lineage>
</organism>
<dbReference type="Pfam" id="PF26299">
    <property type="entry name" value="MurL_N"/>
    <property type="match status" value="1"/>
</dbReference>
<feature type="domain" description="MurL C-terminal" evidence="2">
    <location>
        <begin position="298"/>
        <end position="408"/>
    </location>
</feature>
<dbReference type="InterPro" id="IPR058740">
    <property type="entry name" value="MurL_N"/>
</dbReference>
<evidence type="ECO:0000259" key="3">
    <source>
        <dbReference type="Pfam" id="PF26299"/>
    </source>
</evidence>
<keyword evidence="1" id="KW-0573">Peptidoglycan synthesis</keyword>
<keyword evidence="1" id="KW-0132">Cell division</keyword>
<evidence type="ECO:0000259" key="2">
    <source>
        <dbReference type="Pfam" id="PF26298"/>
    </source>
</evidence>
<keyword evidence="1" id="KW-0133">Cell shape</keyword>
<evidence type="ECO:0000313" key="4">
    <source>
        <dbReference type="EMBL" id="MFC3302570.1"/>
    </source>
</evidence>